<feature type="domain" description="AB hydrolase-1" evidence="2">
    <location>
        <begin position="68"/>
        <end position="183"/>
    </location>
</feature>
<evidence type="ECO:0000313" key="4">
    <source>
        <dbReference type="Proteomes" id="UP001519349"/>
    </source>
</evidence>
<dbReference type="EMBL" id="QFAY01000020">
    <property type="protein sequence ID" value="MBP2621561.1"/>
    <property type="molecule type" value="Genomic_DNA"/>
</dbReference>
<dbReference type="InterPro" id="IPR050266">
    <property type="entry name" value="AB_hydrolase_sf"/>
</dbReference>
<keyword evidence="1" id="KW-0812">Transmembrane</keyword>
<keyword evidence="1" id="KW-0472">Membrane</keyword>
<keyword evidence="4" id="KW-1185">Reference proteome</keyword>
<gene>
    <name evidence="3" type="ORF">DHL47_09585</name>
</gene>
<dbReference type="InterPro" id="IPR000073">
    <property type="entry name" value="AB_hydrolase_1"/>
</dbReference>
<dbReference type="RefSeq" id="WP_209551667.1">
    <property type="nucleotide sequence ID" value="NZ_QFAY01000020.1"/>
</dbReference>
<dbReference type="PANTHER" id="PTHR43798:SF33">
    <property type="entry name" value="HYDROLASE, PUTATIVE (AFU_ORTHOLOGUE AFUA_2G14860)-RELATED"/>
    <property type="match status" value="1"/>
</dbReference>
<dbReference type="GO" id="GO:0016787">
    <property type="term" value="F:hydrolase activity"/>
    <property type="evidence" value="ECO:0007669"/>
    <property type="project" value="UniProtKB-KW"/>
</dbReference>
<sequence>MIKSIFKFMFKGLVWLLGLLALALLAIFLYHRFQIAQESRLIQKPFGQLVEVDGKKLNVYTAGKGDKTLVFLSGLGTNSPVLDFKALYSRLEEDYRIVVVEPLGYGYSDDGDDDRSLDKQLSQTRKALKAAKISGPYVLVPHSIGGLEAIHWANRYPSEVEAIVGLDMTMPHTEVSDQERFTRSYQIVQLVRNLGLARLPIFFNDDNAPAIQSGALSEREQAIFKALFHRRSVTQAVMNEVKARDKNVATVNQEPVPQVPTLLFAAVQKGGGDTKLEEDFAAQNPQAQLVTLEGSHYIHDDQPEEIAKRIKDFLGK</sequence>
<dbReference type="Proteomes" id="UP001519349">
    <property type="component" value="Unassembled WGS sequence"/>
</dbReference>
<evidence type="ECO:0000256" key="1">
    <source>
        <dbReference type="SAM" id="Phobius"/>
    </source>
</evidence>
<keyword evidence="3" id="KW-0378">Hydrolase</keyword>
<protein>
    <submittedName>
        <fullName evidence="3">Alpha/beta hydrolase</fullName>
    </submittedName>
</protein>
<evidence type="ECO:0000313" key="3">
    <source>
        <dbReference type="EMBL" id="MBP2621561.1"/>
    </source>
</evidence>
<organism evidence="3 4">
    <name type="scientific">Streptococcus panodentis</name>
    <dbReference type="NCBI Taxonomy" id="1581472"/>
    <lineage>
        <taxon>Bacteria</taxon>
        <taxon>Bacillati</taxon>
        <taxon>Bacillota</taxon>
        <taxon>Bacilli</taxon>
        <taxon>Lactobacillales</taxon>
        <taxon>Streptococcaceae</taxon>
        <taxon>Streptococcus</taxon>
    </lineage>
</organism>
<keyword evidence="1" id="KW-1133">Transmembrane helix</keyword>
<accession>A0ABS5AYQ3</accession>
<feature type="transmembrane region" description="Helical" evidence="1">
    <location>
        <begin position="12"/>
        <end position="30"/>
    </location>
</feature>
<dbReference type="Pfam" id="PF00561">
    <property type="entry name" value="Abhydrolase_1"/>
    <property type="match status" value="1"/>
</dbReference>
<proteinExistence type="predicted"/>
<dbReference type="PRINTS" id="PR00111">
    <property type="entry name" value="ABHYDROLASE"/>
</dbReference>
<reference evidence="3 4" key="1">
    <citation type="submission" date="2018-05" db="EMBL/GenBank/DDBJ databases">
        <title>Draft genome sequence of Streptococcus panodentis CCUG 70867T.</title>
        <authorList>
            <person name="Salva-Serra F."/>
            <person name="Mendez V."/>
            <person name="Jaen-Luchoro D."/>
            <person name="Gonzales-Siles L."/>
            <person name="Karlsson R."/>
            <person name="Engstrom-Jakobsson H."/>
            <person name="Busquets A."/>
            <person name="Gomila M."/>
            <person name="Pineiro-Iglesias B."/>
            <person name="Bennasar-Figueras A."/>
            <person name="Seeger M."/>
            <person name="Moore E."/>
        </authorList>
    </citation>
    <scope>NUCLEOTIDE SEQUENCE [LARGE SCALE GENOMIC DNA]</scope>
    <source>
        <strain evidence="3 4">CCUG 70867</strain>
    </source>
</reference>
<dbReference type="Gene3D" id="3.40.50.1820">
    <property type="entry name" value="alpha/beta hydrolase"/>
    <property type="match status" value="1"/>
</dbReference>
<evidence type="ECO:0000259" key="2">
    <source>
        <dbReference type="Pfam" id="PF00561"/>
    </source>
</evidence>
<name>A0ABS5AYQ3_9STRE</name>
<dbReference type="InterPro" id="IPR029058">
    <property type="entry name" value="AB_hydrolase_fold"/>
</dbReference>
<comment type="caution">
    <text evidence="3">The sequence shown here is derived from an EMBL/GenBank/DDBJ whole genome shotgun (WGS) entry which is preliminary data.</text>
</comment>
<dbReference type="PANTHER" id="PTHR43798">
    <property type="entry name" value="MONOACYLGLYCEROL LIPASE"/>
    <property type="match status" value="1"/>
</dbReference>
<dbReference type="SUPFAM" id="SSF53474">
    <property type="entry name" value="alpha/beta-Hydrolases"/>
    <property type="match status" value="1"/>
</dbReference>